<name>A0ACC2TEM4_9FUNG</name>
<comment type="caution">
    <text evidence="1">The sequence shown here is derived from an EMBL/GenBank/DDBJ whole genome shotgun (WGS) entry which is preliminary data.</text>
</comment>
<protein>
    <submittedName>
        <fullName evidence="1">Uncharacterized protein</fullName>
    </submittedName>
</protein>
<reference evidence="1" key="1">
    <citation type="submission" date="2022-04" db="EMBL/GenBank/DDBJ databases">
        <title>Genome of the entomopathogenic fungus Entomophthora muscae.</title>
        <authorList>
            <person name="Elya C."/>
            <person name="Lovett B.R."/>
            <person name="Lee E."/>
            <person name="Macias A.M."/>
            <person name="Hajek A.E."/>
            <person name="De Bivort B.L."/>
            <person name="Kasson M.T."/>
            <person name="De Fine Licht H.H."/>
            <person name="Stajich J.E."/>
        </authorList>
    </citation>
    <scope>NUCLEOTIDE SEQUENCE</scope>
    <source>
        <strain evidence="1">Berkeley</strain>
    </source>
</reference>
<dbReference type="EMBL" id="QTSX02002944">
    <property type="protein sequence ID" value="KAJ9072987.1"/>
    <property type="molecule type" value="Genomic_DNA"/>
</dbReference>
<evidence type="ECO:0000313" key="1">
    <source>
        <dbReference type="EMBL" id="KAJ9072987.1"/>
    </source>
</evidence>
<evidence type="ECO:0000313" key="2">
    <source>
        <dbReference type="Proteomes" id="UP001165960"/>
    </source>
</evidence>
<keyword evidence="2" id="KW-1185">Reference proteome</keyword>
<organism evidence="1 2">
    <name type="scientific">Entomophthora muscae</name>
    <dbReference type="NCBI Taxonomy" id="34485"/>
    <lineage>
        <taxon>Eukaryota</taxon>
        <taxon>Fungi</taxon>
        <taxon>Fungi incertae sedis</taxon>
        <taxon>Zoopagomycota</taxon>
        <taxon>Entomophthoromycotina</taxon>
        <taxon>Entomophthoromycetes</taxon>
        <taxon>Entomophthorales</taxon>
        <taxon>Entomophthoraceae</taxon>
        <taxon>Entomophthora</taxon>
    </lineage>
</organism>
<accession>A0ACC2TEM4</accession>
<proteinExistence type="predicted"/>
<gene>
    <name evidence="1" type="ORF">DSO57_1021465</name>
</gene>
<dbReference type="Proteomes" id="UP001165960">
    <property type="component" value="Unassembled WGS sequence"/>
</dbReference>
<sequence>MSKSIFQQKPPMRKSRLFSMNLLLNRKICLKSLLFLRNIKAVMRKSVRRYPNPLMNQTLLSGRRCNHRSPLPKKMYKYSIVIGEYLFNLYLNSKGNYCLKIFEHVSSEPTGAQGLESSPGLAALLVKTFSFIIDFDEIKTHNSDLQNDFSYYRRSISKFKMMDKGNESVEALLTDEEANYMSLFFAQHTPMFKSLAQMLNEHIKKKPDLGTSISSYLAALAGSCYHSIMKQRVSGEDRDNIFRALVGCTILYDSIHPDGVFIKGSPIDVKQVVKALNTASSTLNEPLMNGLRFNFVHLNDKTTPKQIKSILGAN</sequence>